<dbReference type="InterPro" id="IPR017475">
    <property type="entry name" value="EPS_sugar_tfrase"/>
</dbReference>
<dbReference type="Proteomes" id="UP000317909">
    <property type="component" value="Chromosome"/>
</dbReference>
<comment type="subcellular location">
    <subcellularLocation>
        <location evidence="2">Cell membrane</location>
    </subcellularLocation>
    <subcellularLocation>
        <location evidence="1">Membrane</location>
        <topology evidence="1">Multi-pass membrane protein</topology>
    </subcellularLocation>
</comment>
<evidence type="ECO:0000256" key="7">
    <source>
        <dbReference type="ARBA" id="ARBA00022989"/>
    </source>
</evidence>
<dbReference type="Gene3D" id="3.40.50.720">
    <property type="entry name" value="NAD(P)-binding Rossmann-like Domain"/>
    <property type="match status" value="1"/>
</dbReference>
<feature type="transmembrane region" description="Helical" evidence="9">
    <location>
        <begin position="123"/>
        <end position="142"/>
    </location>
</feature>
<dbReference type="GO" id="GO:0000271">
    <property type="term" value="P:polysaccharide biosynthetic process"/>
    <property type="evidence" value="ECO:0007669"/>
    <property type="project" value="InterPro"/>
</dbReference>
<dbReference type="PANTHER" id="PTHR30576:SF4">
    <property type="entry name" value="UNDECAPRENYL-PHOSPHATE GALACTOSE PHOSPHOTRANSFERASE"/>
    <property type="match status" value="1"/>
</dbReference>
<evidence type="ECO:0000256" key="3">
    <source>
        <dbReference type="ARBA" id="ARBA00006464"/>
    </source>
</evidence>
<gene>
    <name evidence="11" type="primary">wcaJ_2</name>
    <name evidence="11" type="ORF">I41_26320</name>
</gene>
<evidence type="ECO:0000256" key="2">
    <source>
        <dbReference type="ARBA" id="ARBA00004236"/>
    </source>
</evidence>
<dbReference type="AlphaFoldDB" id="A0A517TYI5"/>
<comment type="similarity">
    <text evidence="3">Belongs to the bacterial sugar transferase family.</text>
</comment>
<dbReference type="InterPro" id="IPR003362">
    <property type="entry name" value="Bact_transf"/>
</dbReference>
<feature type="transmembrane region" description="Helical" evidence="9">
    <location>
        <begin position="320"/>
        <end position="341"/>
    </location>
</feature>
<protein>
    <submittedName>
        <fullName evidence="11">UDP-glucose:undecaprenyl-phosphate glucose-1-phosphate transferase</fullName>
        <ecNumber evidence="11">2.7.8.31</ecNumber>
    </submittedName>
</protein>
<keyword evidence="6 9" id="KW-0812">Transmembrane</keyword>
<evidence type="ECO:0000313" key="12">
    <source>
        <dbReference type="Proteomes" id="UP000317909"/>
    </source>
</evidence>
<dbReference type="Pfam" id="PF02397">
    <property type="entry name" value="Bac_transf"/>
    <property type="match status" value="1"/>
</dbReference>
<dbReference type="EMBL" id="CP036339">
    <property type="protein sequence ID" value="QDT73443.1"/>
    <property type="molecule type" value="Genomic_DNA"/>
</dbReference>
<evidence type="ECO:0000313" key="11">
    <source>
        <dbReference type="EMBL" id="QDT73443.1"/>
    </source>
</evidence>
<evidence type="ECO:0000256" key="9">
    <source>
        <dbReference type="SAM" id="Phobius"/>
    </source>
</evidence>
<dbReference type="OrthoDB" id="9766874at2"/>
<evidence type="ECO:0000256" key="4">
    <source>
        <dbReference type="ARBA" id="ARBA00022475"/>
    </source>
</evidence>
<organism evidence="11 12">
    <name type="scientific">Lacipirellula limnantheis</name>
    <dbReference type="NCBI Taxonomy" id="2528024"/>
    <lineage>
        <taxon>Bacteria</taxon>
        <taxon>Pseudomonadati</taxon>
        <taxon>Planctomycetota</taxon>
        <taxon>Planctomycetia</taxon>
        <taxon>Pirellulales</taxon>
        <taxon>Lacipirellulaceae</taxon>
        <taxon>Lacipirellula</taxon>
    </lineage>
</organism>
<keyword evidence="4" id="KW-1003">Cell membrane</keyword>
<feature type="domain" description="Bacterial sugar transferase" evidence="10">
    <location>
        <begin position="315"/>
        <end position="506"/>
    </location>
</feature>
<keyword evidence="5 11" id="KW-0808">Transferase</keyword>
<keyword evidence="12" id="KW-1185">Reference proteome</keyword>
<sequence length="512" mass="56166">MTMALTEVSNPLTDTVLDRDDRPSIRAIEGHVVASEARAPQLAGTRAGWPMRLAYLAGDVLAIAAAIAVCSLTANLARGFAWSAVPLVEVKLFALLTLGLVAVAATGRTYAPIPPRPVRQFRGWVLGSLAVCGSLMAVAWLLGGASPVACLALAVATVLAIVLASFNRAVCRMRFGRSFWWGTRIIVVGGDALATEVLANLQREPQWGLRPVGYVRESAPYDGAAAPEGCLGAINRLHDVAAELNVDRALVTAASFDSDELAELLACARGQIQHWIILPSLERFPSMWLEECEAARLPALAVSNRLASEPSRRIKRTFDVFVTLCCGLLALPLLAAIALVVRITSAGPVFYGQERIGYRGRRFKAWKFRTMVENADEVLAKCLAENPALAQEWYDNQKLKRDPRVTWIGRWMRVVSLDELPQIWNVLIGDMSLVGPRPIVTNEIEKYADRYDYYVQVLPGITGLWQVSGRNNTTYAERVDLDAYYVLNWSVWLDLYILASTVKVVVLGEGAY</sequence>
<accession>A0A517TYI5</accession>
<reference evidence="11 12" key="1">
    <citation type="submission" date="2019-02" db="EMBL/GenBank/DDBJ databases">
        <title>Deep-cultivation of Planctomycetes and their phenomic and genomic characterization uncovers novel biology.</title>
        <authorList>
            <person name="Wiegand S."/>
            <person name="Jogler M."/>
            <person name="Boedeker C."/>
            <person name="Pinto D."/>
            <person name="Vollmers J."/>
            <person name="Rivas-Marin E."/>
            <person name="Kohn T."/>
            <person name="Peeters S.H."/>
            <person name="Heuer A."/>
            <person name="Rast P."/>
            <person name="Oberbeckmann S."/>
            <person name="Bunk B."/>
            <person name="Jeske O."/>
            <person name="Meyerdierks A."/>
            <person name="Storesund J.E."/>
            <person name="Kallscheuer N."/>
            <person name="Luecker S."/>
            <person name="Lage O.M."/>
            <person name="Pohl T."/>
            <person name="Merkel B.J."/>
            <person name="Hornburger P."/>
            <person name="Mueller R.-W."/>
            <person name="Bruemmer F."/>
            <person name="Labrenz M."/>
            <person name="Spormann A.M."/>
            <person name="Op den Camp H."/>
            <person name="Overmann J."/>
            <person name="Amann R."/>
            <person name="Jetten M.S.M."/>
            <person name="Mascher T."/>
            <person name="Medema M.H."/>
            <person name="Devos D.P."/>
            <person name="Kaster A.-K."/>
            <person name="Ovreas L."/>
            <person name="Rohde M."/>
            <person name="Galperin M.Y."/>
            <person name="Jogler C."/>
        </authorList>
    </citation>
    <scope>NUCLEOTIDE SEQUENCE [LARGE SCALE GENOMIC DNA]</scope>
    <source>
        <strain evidence="11 12">I41</strain>
    </source>
</reference>
<evidence type="ECO:0000256" key="6">
    <source>
        <dbReference type="ARBA" id="ARBA00022692"/>
    </source>
</evidence>
<keyword evidence="7 9" id="KW-1133">Transmembrane helix</keyword>
<proteinExistence type="inferred from homology"/>
<dbReference type="GO" id="GO:0005886">
    <property type="term" value="C:plasma membrane"/>
    <property type="evidence" value="ECO:0007669"/>
    <property type="project" value="UniProtKB-SubCell"/>
</dbReference>
<dbReference type="KEGG" id="llh:I41_26320"/>
<evidence type="ECO:0000256" key="5">
    <source>
        <dbReference type="ARBA" id="ARBA00022679"/>
    </source>
</evidence>
<keyword evidence="8 9" id="KW-0472">Membrane</keyword>
<evidence type="ECO:0000256" key="8">
    <source>
        <dbReference type="ARBA" id="ARBA00023136"/>
    </source>
</evidence>
<evidence type="ECO:0000256" key="1">
    <source>
        <dbReference type="ARBA" id="ARBA00004141"/>
    </source>
</evidence>
<dbReference type="PANTHER" id="PTHR30576">
    <property type="entry name" value="COLANIC BIOSYNTHESIS UDP-GLUCOSE LIPID CARRIER TRANSFERASE"/>
    <property type="match status" value="1"/>
</dbReference>
<feature type="transmembrane region" description="Helical" evidence="9">
    <location>
        <begin position="148"/>
        <end position="167"/>
    </location>
</feature>
<feature type="transmembrane region" description="Helical" evidence="9">
    <location>
        <begin position="53"/>
        <end position="77"/>
    </location>
</feature>
<dbReference type="EC" id="2.7.8.31" evidence="11"/>
<dbReference type="GO" id="GO:0089702">
    <property type="term" value="F:undecaprenyl-phosphate glucose phosphotransferase activity"/>
    <property type="evidence" value="ECO:0007669"/>
    <property type="project" value="UniProtKB-EC"/>
</dbReference>
<dbReference type="NCBIfam" id="TIGR03025">
    <property type="entry name" value="EPS_sugtrans"/>
    <property type="match status" value="1"/>
</dbReference>
<dbReference type="NCBIfam" id="TIGR03022">
    <property type="entry name" value="WbaP_sugtrans"/>
    <property type="match status" value="1"/>
</dbReference>
<dbReference type="InterPro" id="IPR017472">
    <property type="entry name" value="Undecaprenyl-P_galact_Ptfrase"/>
</dbReference>
<evidence type="ECO:0000259" key="10">
    <source>
        <dbReference type="Pfam" id="PF02397"/>
    </source>
</evidence>
<name>A0A517TYI5_9BACT</name>
<feature type="transmembrane region" description="Helical" evidence="9">
    <location>
        <begin position="92"/>
        <end position="111"/>
    </location>
</feature>